<reference evidence="3" key="1">
    <citation type="submission" date="2020-06" db="EMBL/GenBank/DDBJ databases">
        <title>REHAB project genomes.</title>
        <authorList>
            <person name="Shaw L.P."/>
        </authorList>
    </citation>
    <scope>NUCLEOTIDE SEQUENCE [LARGE SCALE GENOMIC DNA]</scope>
    <source>
        <strain evidence="3">RHBSTW-00938</strain>
    </source>
</reference>
<sequence length="52" mass="6046">MINNIDYTKLAMSYQRHKAEIDPTLRSQVWGSLLMGLSAFWCIVALFIWIIS</sequence>
<proteinExistence type="predicted"/>
<keyword evidence="1" id="KW-1133">Transmembrane helix</keyword>
<keyword evidence="1" id="KW-0472">Membrane</keyword>
<dbReference type="Proteomes" id="UP000514462">
    <property type="component" value="Chromosome"/>
</dbReference>
<evidence type="ECO:0000313" key="2">
    <source>
        <dbReference type="EMBL" id="QMR41878.1"/>
    </source>
</evidence>
<keyword evidence="1" id="KW-0812">Transmembrane</keyword>
<accession>A0AAP9U6V8</accession>
<dbReference type="AlphaFoldDB" id="A0AAP9U6V8"/>
<evidence type="ECO:0000256" key="1">
    <source>
        <dbReference type="SAM" id="Phobius"/>
    </source>
</evidence>
<dbReference type="InterPro" id="IPR047744">
    <property type="entry name" value="YmiA_put-like"/>
</dbReference>
<gene>
    <name evidence="2" type="ORF">HV331_21370</name>
</gene>
<dbReference type="Pfam" id="PF22868">
    <property type="entry name" value="YmiA-like"/>
    <property type="match status" value="1"/>
</dbReference>
<organism evidence="2 3">
    <name type="scientific">Klebsiella aerogenes</name>
    <name type="common">Enterobacter aerogenes</name>
    <dbReference type="NCBI Taxonomy" id="548"/>
    <lineage>
        <taxon>Bacteria</taxon>
        <taxon>Pseudomonadati</taxon>
        <taxon>Pseudomonadota</taxon>
        <taxon>Gammaproteobacteria</taxon>
        <taxon>Enterobacterales</taxon>
        <taxon>Enterobacteriaceae</taxon>
        <taxon>Klebsiella/Raoultella group</taxon>
        <taxon>Klebsiella</taxon>
    </lineage>
</organism>
<dbReference type="EMBL" id="CP055904">
    <property type="protein sequence ID" value="QMR41878.1"/>
    <property type="molecule type" value="Genomic_DNA"/>
</dbReference>
<feature type="transmembrane region" description="Helical" evidence="1">
    <location>
        <begin position="29"/>
        <end position="51"/>
    </location>
</feature>
<dbReference type="RefSeq" id="WP_072057038.1">
    <property type="nucleotide sequence ID" value="NZ_CABHFP010000012.1"/>
</dbReference>
<evidence type="ECO:0000313" key="3">
    <source>
        <dbReference type="Proteomes" id="UP000514462"/>
    </source>
</evidence>
<dbReference type="NCBIfam" id="NF000536">
    <property type="entry name" value="YmiA"/>
    <property type="match status" value="1"/>
</dbReference>
<name>A0AAP9U6V8_KLEAE</name>
<protein>
    <submittedName>
        <fullName evidence="2">YmiA family putative membrane protein</fullName>
    </submittedName>
</protein>